<dbReference type="AlphaFoldDB" id="A0A327KJS2"/>
<accession>A0A327KJS2</accession>
<protein>
    <submittedName>
        <fullName evidence="1">Uncharacterized protein</fullName>
    </submittedName>
</protein>
<dbReference type="Gene3D" id="3.40.50.300">
    <property type="entry name" value="P-loop containing nucleotide triphosphate hydrolases"/>
    <property type="match status" value="1"/>
</dbReference>
<gene>
    <name evidence="1" type="ORF">CH341_29010</name>
</gene>
<dbReference type="Proteomes" id="UP000249130">
    <property type="component" value="Unassembled WGS sequence"/>
</dbReference>
<proteinExistence type="predicted"/>
<evidence type="ECO:0000313" key="1">
    <source>
        <dbReference type="EMBL" id="RAI37813.1"/>
    </source>
</evidence>
<evidence type="ECO:0000313" key="2">
    <source>
        <dbReference type="Proteomes" id="UP000249130"/>
    </source>
</evidence>
<dbReference type="InterPro" id="IPR027417">
    <property type="entry name" value="P-loop_NTPase"/>
</dbReference>
<dbReference type="EMBL" id="NPEX01000411">
    <property type="protein sequence ID" value="RAI37813.1"/>
    <property type="molecule type" value="Genomic_DNA"/>
</dbReference>
<name>A0A327KJS2_9BRAD</name>
<feature type="non-terminal residue" evidence="1">
    <location>
        <position position="1"/>
    </location>
</feature>
<keyword evidence="2" id="KW-1185">Reference proteome</keyword>
<sequence length="90" mass="9214">AGGRLLARPAETIAGLIEVRGLGLRRLAHEPVAVVGLLVDLADPFAERMPPDAATRAEIAGVVVPRLALPEGVDPLPVVLAALRLAPGTS</sequence>
<organism evidence="1 2">
    <name type="scientific">Rhodoplanes roseus</name>
    <dbReference type="NCBI Taxonomy" id="29409"/>
    <lineage>
        <taxon>Bacteria</taxon>
        <taxon>Pseudomonadati</taxon>
        <taxon>Pseudomonadota</taxon>
        <taxon>Alphaproteobacteria</taxon>
        <taxon>Hyphomicrobiales</taxon>
        <taxon>Nitrobacteraceae</taxon>
        <taxon>Rhodoplanes</taxon>
    </lineage>
</organism>
<reference evidence="1 2" key="1">
    <citation type="submission" date="2017-07" db="EMBL/GenBank/DDBJ databases">
        <title>Draft Genome Sequences of Select Purple Nonsulfur Bacteria.</title>
        <authorList>
            <person name="Lasarre B."/>
            <person name="Mckinlay J.B."/>
        </authorList>
    </citation>
    <scope>NUCLEOTIDE SEQUENCE [LARGE SCALE GENOMIC DNA]</scope>
    <source>
        <strain evidence="1 2">DSM 5909</strain>
    </source>
</reference>
<comment type="caution">
    <text evidence="1">The sequence shown here is derived from an EMBL/GenBank/DDBJ whole genome shotgun (WGS) entry which is preliminary data.</text>
</comment>